<feature type="region of interest" description="Disordered" evidence="1">
    <location>
        <begin position="1"/>
        <end position="34"/>
    </location>
</feature>
<evidence type="ECO:0000313" key="3">
    <source>
        <dbReference type="EMBL" id="WVN88759.1"/>
    </source>
</evidence>
<evidence type="ECO:0000313" key="4">
    <source>
        <dbReference type="Proteomes" id="UP000094043"/>
    </source>
</evidence>
<reference evidence="3" key="3">
    <citation type="submission" date="2024-01" db="EMBL/GenBank/DDBJ databases">
        <authorList>
            <person name="Coelho M.A."/>
            <person name="David-Palma M."/>
            <person name="Shea T."/>
            <person name="Sun S."/>
            <person name="Cuomo C.A."/>
            <person name="Heitman J."/>
        </authorList>
    </citation>
    <scope>NUCLEOTIDE SEQUENCE</scope>
    <source>
        <strain evidence="3">CBS 7841</strain>
    </source>
</reference>
<keyword evidence="2" id="KW-1133">Transmembrane helix</keyword>
<proteinExistence type="predicted"/>
<feature type="compositionally biased region" description="Basic residues" evidence="1">
    <location>
        <begin position="191"/>
        <end position="201"/>
    </location>
</feature>
<feature type="region of interest" description="Disordered" evidence="1">
    <location>
        <begin position="53"/>
        <end position="101"/>
    </location>
</feature>
<feature type="transmembrane region" description="Helical" evidence="2">
    <location>
        <begin position="303"/>
        <end position="319"/>
    </location>
</feature>
<feature type="compositionally biased region" description="Acidic residues" evidence="1">
    <location>
        <begin position="207"/>
        <end position="216"/>
    </location>
</feature>
<dbReference type="RefSeq" id="XP_066069459.1">
    <property type="nucleotide sequence ID" value="XM_066213362.1"/>
</dbReference>
<name>A0AAJ8JUX4_9TREE</name>
<accession>A0AAJ8JUX4</accession>
<dbReference type="AlphaFoldDB" id="A0AAJ8JUX4"/>
<keyword evidence="4" id="KW-1185">Reference proteome</keyword>
<reference evidence="3" key="1">
    <citation type="submission" date="2016-06" db="EMBL/GenBank/DDBJ databases">
        <authorList>
            <person name="Cuomo C."/>
            <person name="Litvintseva A."/>
            <person name="Heitman J."/>
            <person name="Chen Y."/>
            <person name="Sun S."/>
            <person name="Springer D."/>
            <person name="Dromer F."/>
            <person name="Young S."/>
            <person name="Zeng Q."/>
            <person name="Chapman S."/>
            <person name="Gujja S."/>
            <person name="Saif S."/>
            <person name="Birren B."/>
        </authorList>
    </citation>
    <scope>NUCLEOTIDE SEQUENCE</scope>
    <source>
        <strain evidence="3">CBS 7841</strain>
    </source>
</reference>
<gene>
    <name evidence="3" type="ORF">L203_103972</name>
</gene>
<protein>
    <submittedName>
        <fullName evidence="3">Uncharacterized protein</fullName>
    </submittedName>
</protein>
<dbReference type="Proteomes" id="UP000094043">
    <property type="component" value="Chromosome 4"/>
</dbReference>
<feature type="region of interest" description="Disordered" evidence="1">
    <location>
        <begin position="175"/>
        <end position="237"/>
    </location>
</feature>
<evidence type="ECO:0000256" key="1">
    <source>
        <dbReference type="SAM" id="MobiDB-lite"/>
    </source>
</evidence>
<evidence type="ECO:0000256" key="2">
    <source>
        <dbReference type="SAM" id="Phobius"/>
    </source>
</evidence>
<dbReference type="KEGG" id="cdep:91088182"/>
<dbReference type="GeneID" id="91088182"/>
<dbReference type="EMBL" id="CP143787">
    <property type="protein sequence ID" value="WVN88759.1"/>
    <property type="molecule type" value="Genomic_DNA"/>
</dbReference>
<sequence>MEYYIATPETKSPEARDKSPKSENQFSLSPLSLGGPVQPIDISSNYFSYPPSALTYQQQQSPTASHPSFFHPYRSPVTGEFSRSPKSPKSPALSSSPHGSIASNRLSFSAATAVSPALVSPHSIAGSVDASPNQNYPYTYPFYGSPLSGGVSTLGNVSPNGPGLSMVAGFPYPTGTVPQSPAKSQGVMRSLRSRGKGAKKTKRDDASSDEEEDEESPKDSLGLTGRGDDRLPVSNKREDVRRARIESEQRRRDELREVYSTDLFCISKLLKAQTGTFWRNLRNSKESVRNYEKFCTAGVVDNFYGIFCLYLSCGIAWLFA</sequence>
<reference evidence="3" key="2">
    <citation type="journal article" date="2022" name="Elife">
        <title>Obligate sexual reproduction of a homothallic fungus closely related to the Cryptococcus pathogenic species complex.</title>
        <authorList>
            <person name="Passer A.R."/>
            <person name="Clancey S.A."/>
            <person name="Shea T."/>
            <person name="David-Palma M."/>
            <person name="Averette A.F."/>
            <person name="Boekhout T."/>
            <person name="Porcel B.M."/>
            <person name="Nowrousian M."/>
            <person name="Cuomo C.A."/>
            <person name="Sun S."/>
            <person name="Heitman J."/>
            <person name="Coelho M.A."/>
        </authorList>
    </citation>
    <scope>NUCLEOTIDE SEQUENCE</scope>
    <source>
        <strain evidence="3">CBS 7841</strain>
    </source>
</reference>
<keyword evidence="2" id="KW-0472">Membrane</keyword>
<feature type="compositionally biased region" description="Low complexity" evidence="1">
    <location>
        <begin position="82"/>
        <end position="97"/>
    </location>
</feature>
<feature type="compositionally biased region" description="Polar residues" evidence="1">
    <location>
        <begin position="54"/>
        <end position="66"/>
    </location>
</feature>
<feature type="compositionally biased region" description="Basic and acidic residues" evidence="1">
    <location>
        <begin position="11"/>
        <end position="21"/>
    </location>
</feature>
<feature type="compositionally biased region" description="Basic and acidic residues" evidence="1">
    <location>
        <begin position="226"/>
        <end position="237"/>
    </location>
</feature>
<keyword evidence="2" id="KW-0812">Transmembrane</keyword>
<organism evidence="3 4">
    <name type="scientific">Cryptococcus depauperatus CBS 7841</name>
    <dbReference type="NCBI Taxonomy" id="1295531"/>
    <lineage>
        <taxon>Eukaryota</taxon>
        <taxon>Fungi</taxon>
        <taxon>Dikarya</taxon>
        <taxon>Basidiomycota</taxon>
        <taxon>Agaricomycotina</taxon>
        <taxon>Tremellomycetes</taxon>
        <taxon>Tremellales</taxon>
        <taxon>Cryptococcaceae</taxon>
        <taxon>Cryptococcus</taxon>
    </lineage>
</organism>